<dbReference type="VEuPathDB" id="AmoebaDB:EHI7A_091800"/>
<evidence type="ECO:0000313" key="2">
    <source>
        <dbReference type="Proteomes" id="UP000078387"/>
    </source>
</evidence>
<reference evidence="1 2" key="1">
    <citation type="submission" date="2016-05" db="EMBL/GenBank/DDBJ databases">
        <title>First whole genome sequencing of Entamoeba histolytica HM1:IMSS-clone-6.</title>
        <authorList>
            <person name="Mukherjee Avik.K."/>
            <person name="Izumyama S."/>
            <person name="Nakada-Tsukui K."/>
            <person name="Nozaki T."/>
        </authorList>
    </citation>
    <scope>NUCLEOTIDE SEQUENCE [LARGE SCALE GENOMIC DNA]</scope>
    <source>
        <strain evidence="1 2">HM1:IMSS clone 6</strain>
    </source>
</reference>
<accession>A0A5K1VLN1</accession>
<proteinExistence type="predicted"/>
<dbReference type="AlphaFoldDB" id="A0A5K1VLN1"/>
<dbReference type="VEuPathDB" id="AmoebaDB:EHI8A_102320"/>
<dbReference type="OMA" id="TSINWRN"/>
<dbReference type="VEuPathDB" id="AmoebaDB:EHI_062860"/>
<comment type="caution">
    <text evidence="1">The sequence shown here is derived from an EMBL/GenBank/DDBJ whole genome shotgun (WGS) entry which is preliminary data.</text>
</comment>
<protein>
    <submittedName>
        <fullName evidence="1">Uncharacterized protein</fullName>
    </submittedName>
</protein>
<gene>
    <name evidence="1" type="ORF">CL6EHI_062860</name>
</gene>
<evidence type="ECO:0000313" key="1">
    <source>
        <dbReference type="EMBL" id="GAT95168.1"/>
    </source>
</evidence>
<sequence length="394" mass="45803">MSTQSHSPRPSLSEIFFSSESGTEGEVLNKGMLPLCFLIESIHLKGGLEHLSTIYFVLRYYSGRSQHKENLIKGIPITLFDITNPHICLCLHTKTAKIGYITINLDEFDRIIVNKRFQILFNPSFHATTPMALQSTIRLSFNSISTVQLIQNSFIPFNIGNTLEKYNRPDIEVKLSRVGDIFFSECQSNLLKKPLPLLLPNFTQNDTEVEIFHNNLNPQNRLFKIIEKIKPYDLLSYELVSIPPTENNKIVLDNFLSCINWKESVINKRKTSFQIMDFDEKGRVVIKQEETFPGYFVRINSKKRIVKLWLTNESMFDWALVHVDKKDMHYYISLYANPLQKHIKTQFNNYEFSTSVMLKVPLDVMSIHSLTFFLYELQPFNSSLTTMKSLFPLF</sequence>
<dbReference type="Proteomes" id="UP000078387">
    <property type="component" value="Unassembled WGS sequence"/>
</dbReference>
<name>A0A5K1VLN1_ENTHI</name>
<organism evidence="1 2">
    <name type="scientific">Entamoeba histolytica</name>
    <dbReference type="NCBI Taxonomy" id="5759"/>
    <lineage>
        <taxon>Eukaryota</taxon>
        <taxon>Amoebozoa</taxon>
        <taxon>Evosea</taxon>
        <taxon>Archamoebae</taxon>
        <taxon>Mastigamoebida</taxon>
        <taxon>Entamoebidae</taxon>
        <taxon>Entamoeba</taxon>
    </lineage>
</organism>
<dbReference type="VEuPathDB" id="AmoebaDB:KM1_167940"/>
<dbReference type="EMBL" id="BDEQ01000001">
    <property type="protein sequence ID" value="GAT95168.1"/>
    <property type="molecule type" value="Genomic_DNA"/>
</dbReference>
<dbReference type="VEuPathDB" id="AmoebaDB:EHI5A_137500"/>